<sequence>MCPQCGHLQLQDMDADFIAELYTGEAFNVENPAGNVARLEMARAELGEALTSTPVLEVGGGRNGFAAQLTGESPETWSCDFSLNADVIASVDHAIAGDFLTVDLPTSHFGLLALFHVMEHFPDPLAAAQRIAALLRPGGHVLVEVPNLAWLCANAPYYALLHQHLSLFRSETLSQLMARAGLRLRRILRHDEVLYHLYELAPGAPVTPQPTLGLQEAERLVAALARLPEALAALPLHADATRNAIYGAGGSTALLLAHAPALAARLGVCFDRDARKQGRRLPGSGLPIAAPEQMFAQPPAVLLFLSSSLCARVGTPANTVKIDLEPLLTALDATPS</sequence>
<accession>A0A1Y2K4B9</accession>
<proteinExistence type="predicted"/>
<keyword evidence="2" id="KW-0489">Methyltransferase</keyword>
<feature type="domain" description="C-methyltransferase" evidence="1">
    <location>
        <begin position="237"/>
        <end position="306"/>
    </location>
</feature>
<keyword evidence="3" id="KW-1185">Reference proteome</keyword>
<dbReference type="InterPro" id="IPR029063">
    <property type="entry name" value="SAM-dependent_MTases_sf"/>
</dbReference>
<dbReference type="AlphaFoldDB" id="A0A1Y2K4B9"/>
<dbReference type="EMBL" id="LVJN01000020">
    <property type="protein sequence ID" value="OSM02507.1"/>
    <property type="molecule type" value="Genomic_DNA"/>
</dbReference>
<protein>
    <submittedName>
        <fullName evidence="2">Putative methyltransferase</fullName>
    </submittedName>
</protein>
<dbReference type="GO" id="GO:0032259">
    <property type="term" value="P:methylation"/>
    <property type="evidence" value="ECO:0007669"/>
    <property type="project" value="UniProtKB-KW"/>
</dbReference>
<dbReference type="InterPro" id="IPR013691">
    <property type="entry name" value="MeTrfase_14"/>
</dbReference>
<dbReference type="Proteomes" id="UP000194003">
    <property type="component" value="Unassembled WGS sequence"/>
</dbReference>
<comment type="caution">
    <text evidence="2">The sequence shown here is derived from an EMBL/GenBank/DDBJ whole genome shotgun (WGS) entry which is preliminary data.</text>
</comment>
<dbReference type="STRING" id="1434232.MAIT1_02657"/>
<dbReference type="Gene3D" id="3.40.50.720">
    <property type="entry name" value="NAD(P)-binding Rossmann-like Domain"/>
    <property type="match status" value="1"/>
</dbReference>
<evidence type="ECO:0000259" key="1">
    <source>
        <dbReference type="Pfam" id="PF08484"/>
    </source>
</evidence>
<dbReference type="Pfam" id="PF13489">
    <property type="entry name" value="Methyltransf_23"/>
    <property type="match status" value="1"/>
</dbReference>
<dbReference type="GO" id="GO:0008168">
    <property type="term" value="F:methyltransferase activity"/>
    <property type="evidence" value="ECO:0007669"/>
    <property type="project" value="UniProtKB-KW"/>
</dbReference>
<dbReference type="SUPFAM" id="SSF53335">
    <property type="entry name" value="S-adenosyl-L-methionine-dependent methyltransferases"/>
    <property type="match status" value="1"/>
</dbReference>
<name>A0A1Y2K4B9_9PROT</name>
<keyword evidence="2" id="KW-0808">Transferase</keyword>
<dbReference type="Pfam" id="PF08484">
    <property type="entry name" value="Methyltransf_14"/>
    <property type="match status" value="1"/>
</dbReference>
<evidence type="ECO:0000313" key="2">
    <source>
        <dbReference type="EMBL" id="OSM02507.1"/>
    </source>
</evidence>
<gene>
    <name evidence="2" type="ORF">MAIT1_02657</name>
</gene>
<dbReference type="Gene3D" id="3.40.50.150">
    <property type="entry name" value="Vaccinia Virus protein VP39"/>
    <property type="match status" value="1"/>
</dbReference>
<evidence type="ECO:0000313" key="3">
    <source>
        <dbReference type="Proteomes" id="UP000194003"/>
    </source>
</evidence>
<reference evidence="2 3" key="1">
    <citation type="journal article" date="2016" name="BMC Genomics">
        <title>Combined genomic and structural analyses of a cultured magnetotactic bacterium reveals its niche adaptation to a dynamic environment.</title>
        <authorList>
            <person name="Araujo A.C."/>
            <person name="Morillo V."/>
            <person name="Cypriano J."/>
            <person name="Teixeira L.C."/>
            <person name="Leao P."/>
            <person name="Lyra S."/>
            <person name="Almeida L.G."/>
            <person name="Bazylinski D.A."/>
            <person name="Vasconcellos A.T."/>
            <person name="Abreu F."/>
            <person name="Lins U."/>
        </authorList>
    </citation>
    <scope>NUCLEOTIDE SEQUENCE [LARGE SCALE GENOMIC DNA]</scope>
    <source>
        <strain evidence="2 3">IT-1</strain>
    </source>
</reference>
<organism evidence="2 3">
    <name type="scientific">Magnetofaba australis IT-1</name>
    <dbReference type="NCBI Taxonomy" id="1434232"/>
    <lineage>
        <taxon>Bacteria</taxon>
        <taxon>Pseudomonadati</taxon>
        <taxon>Pseudomonadota</taxon>
        <taxon>Magnetococcia</taxon>
        <taxon>Magnetococcales</taxon>
        <taxon>Magnetococcaceae</taxon>
        <taxon>Magnetofaba</taxon>
    </lineage>
</organism>